<dbReference type="GO" id="GO:0042393">
    <property type="term" value="F:histone binding"/>
    <property type="evidence" value="ECO:0000318"/>
    <property type="project" value="GO_Central"/>
</dbReference>
<feature type="domain" description="NET" evidence="4">
    <location>
        <begin position="213"/>
        <end position="291"/>
    </location>
</feature>
<sequence length="291" mass="32560">MPPVKMNELGPNYAGYYKHKISELLSGNEDPFAHSRNQDSNSFANIPSMKTRTEDLGNAFRNVGDSLCDGSLPLFSDGIGAGLSSFQKDRLQSLLVQCVDQINQEVDEMLPHVYQVSAFQESLKGASASSSSSTAEQEGNSISNMQKMPSSPNSKSAGKWDIIDHHLSYGPENPEKQGPVEISGVKSDENVKSHSSALLSKLGQMEQQLEELLNVVMSCCRPMFFDEKVELCHRIRKLPCDNLYRLIEILRPKKASTESDDIQVDLEMEDNATLWRLHFYTEMVTKSRKIH</sequence>
<dbReference type="GO" id="GO:0003682">
    <property type="term" value="F:chromatin binding"/>
    <property type="evidence" value="ECO:0000318"/>
    <property type="project" value="GO_Central"/>
</dbReference>
<dbReference type="InterPro" id="IPR038336">
    <property type="entry name" value="NET_sf"/>
</dbReference>
<dbReference type="PROSITE" id="PS51525">
    <property type="entry name" value="NET"/>
    <property type="match status" value="1"/>
</dbReference>
<feature type="compositionally biased region" description="Polar residues" evidence="3">
    <location>
        <begin position="134"/>
        <end position="156"/>
    </location>
</feature>
<dbReference type="PANTHER" id="PTHR45926">
    <property type="entry name" value="OSJNBA0053K19.4 PROTEIN"/>
    <property type="match status" value="1"/>
</dbReference>
<dbReference type="Gene3D" id="1.20.1270.220">
    <property type="match status" value="1"/>
</dbReference>
<dbReference type="AlphaFoldDB" id="W1PTC6"/>
<evidence type="ECO:0000256" key="3">
    <source>
        <dbReference type="SAM" id="MobiDB-lite"/>
    </source>
</evidence>
<dbReference type="GO" id="GO:0006357">
    <property type="term" value="P:regulation of transcription by RNA polymerase II"/>
    <property type="evidence" value="ECO:0000318"/>
    <property type="project" value="GO_Central"/>
</dbReference>
<proteinExistence type="predicted"/>
<evidence type="ECO:0000313" key="5">
    <source>
        <dbReference type="EMBL" id="ERN10540.1"/>
    </source>
</evidence>
<keyword evidence="2" id="KW-0804">Transcription</keyword>
<evidence type="ECO:0000256" key="2">
    <source>
        <dbReference type="ARBA" id="ARBA00023163"/>
    </source>
</evidence>
<dbReference type="OMA" id="DYFGYYT"/>
<evidence type="ECO:0000256" key="1">
    <source>
        <dbReference type="ARBA" id="ARBA00023015"/>
    </source>
</evidence>
<feature type="region of interest" description="Disordered" evidence="3">
    <location>
        <begin position="126"/>
        <end position="157"/>
    </location>
</feature>
<dbReference type="EMBL" id="KI392824">
    <property type="protein sequence ID" value="ERN10540.1"/>
    <property type="molecule type" value="Genomic_DNA"/>
</dbReference>
<keyword evidence="6" id="KW-1185">Reference proteome</keyword>
<dbReference type="Pfam" id="PF17035">
    <property type="entry name" value="BET"/>
    <property type="match status" value="1"/>
</dbReference>
<dbReference type="OrthoDB" id="21449at2759"/>
<dbReference type="GO" id="GO:0000785">
    <property type="term" value="C:chromatin"/>
    <property type="evidence" value="ECO:0000318"/>
    <property type="project" value="GO_Central"/>
</dbReference>
<dbReference type="Gramene" id="ERN10540">
    <property type="protein sequence ID" value="ERN10540"/>
    <property type="gene ID" value="AMTR_s00166p00064660"/>
</dbReference>
<organism evidence="5 6">
    <name type="scientific">Amborella trichopoda</name>
    <dbReference type="NCBI Taxonomy" id="13333"/>
    <lineage>
        <taxon>Eukaryota</taxon>
        <taxon>Viridiplantae</taxon>
        <taxon>Streptophyta</taxon>
        <taxon>Embryophyta</taxon>
        <taxon>Tracheophyta</taxon>
        <taxon>Spermatophyta</taxon>
        <taxon>Magnoliopsida</taxon>
        <taxon>Amborellales</taxon>
        <taxon>Amborellaceae</taxon>
        <taxon>Amborella</taxon>
    </lineage>
</organism>
<reference evidence="6" key="1">
    <citation type="journal article" date="2013" name="Science">
        <title>The Amborella genome and the evolution of flowering plants.</title>
        <authorList>
            <consortium name="Amborella Genome Project"/>
        </authorList>
    </citation>
    <scope>NUCLEOTIDE SEQUENCE [LARGE SCALE GENOMIC DNA]</scope>
</reference>
<dbReference type="Proteomes" id="UP000017836">
    <property type="component" value="Unassembled WGS sequence"/>
</dbReference>
<dbReference type="GO" id="GO:0004674">
    <property type="term" value="F:protein serine/threonine kinase activity"/>
    <property type="evidence" value="ECO:0000318"/>
    <property type="project" value="GO_Central"/>
</dbReference>
<dbReference type="InterPro" id="IPR027353">
    <property type="entry name" value="NET_dom"/>
</dbReference>
<evidence type="ECO:0000259" key="4">
    <source>
        <dbReference type="PROSITE" id="PS51525"/>
    </source>
</evidence>
<evidence type="ECO:0000313" key="6">
    <source>
        <dbReference type="Proteomes" id="UP000017836"/>
    </source>
</evidence>
<keyword evidence="1" id="KW-0805">Transcription regulation</keyword>
<dbReference type="GO" id="GO:0006338">
    <property type="term" value="P:chromatin remodeling"/>
    <property type="evidence" value="ECO:0000318"/>
    <property type="project" value="GO_Central"/>
</dbReference>
<dbReference type="HOGENOM" id="CLU_074223_1_0_1"/>
<dbReference type="eggNOG" id="ENOG502RUXN">
    <property type="taxonomic scope" value="Eukaryota"/>
</dbReference>
<name>W1PTC6_AMBTC</name>
<accession>W1PTC6</accession>
<dbReference type="GO" id="GO:0005634">
    <property type="term" value="C:nucleus"/>
    <property type="evidence" value="ECO:0000318"/>
    <property type="project" value="GO_Central"/>
</dbReference>
<gene>
    <name evidence="5" type="ORF">AMTR_s00166p00064660</name>
</gene>
<dbReference type="KEGG" id="atr:18438711"/>
<protein>
    <recommendedName>
        <fullName evidence="4">NET domain-containing protein</fullName>
    </recommendedName>
</protein>